<dbReference type="PANTHER" id="PTHR43630:SF1">
    <property type="entry name" value="POLY-BETA-1,6-N-ACETYL-D-GLUCOSAMINE SYNTHASE"/>
    <property type="match status" value="1"/>
</dbReference>
<comment type="similarity">
    <text evidence="1">Belongs to the glycosyltransferase 2 family.</text>
</comment>
<keyword evidence="6" id="KW-1185">Reference proteome</keyword>
<evidence type="ECO:0000259" key="4">
    <source>
        <dbReference type="Pfam" id="PF00535"/>
    </source>
</evidence>
<gene>
    <name evidence="5" type="ORF">MGEO_12415</name>
</gene>
<feature type="domain" description="Glycosyltransferase 2-like" evidence="4">
    <location>
        <begin position="5"/>
        <end position="140"/>
    </location>
</feature>
<dbReference type="AlphaFoldDB" id="A0A1X4NK26"/>
<reference evidence="5 6" key="1">
    <citation type="submission" date="2014-03" db="EMBL/GenBank/DDBJ databases">
        <title>The draft genome sequence of Marivita geojedonensis KCTC 23882.</title>
        <authorList>
            <person name="Lai Q."/>
            <person name="Shao Z."/>
        </authorList>
    </citation>
    <scope>NUCLEOTIDE SEQUENCE [LARGE SCALE GENOMIC DNA]</scope>
    <source>
        <strain evidence="5 6">DPG-138</strain>
    </source>
</reference>
<evidence type="ECO:0000313" key="6">
    <source>
        <dbReference type="Proteomes" id="UP000193926"/>
    </source>
</evidence>
<evidence type="ECO:0000256" key="1">
    <source>
        <dbReference type="ARBA" id="ARBA00006739"/>
    </source>
</evidence>
<name>A0A1X4NK26_9RHOB</name>
<comment type="caution">
    <text evidence="5">The sequence shown here is derived from an EMBL/GenBank/DDBJ whole genome shotgun (WGS) entry which is preliminary data.</text>
</comment>
<proteinExistence type="inferred from homology"/>
<accession>A0A1X4NK26</accession>
<dbReference type="EMBL" id="JFKC01000011">
    <property type="protein sequence ID" value="OSQ50600.1"/>
    <property type="molecule type" value="Genomic_DNA"/>
</dbReference>
<organism evidence="5 6">
    <name type="scientific">Marivita geojedonensis</name>
    <dbReference type="NCBI Taxonomy" id="1123756"/>
    <lineage>
        <taxon>Bacteria</taxon>
        <taxon>Pseudomonadati</taxon>
        <taxon>Pseudomonadota</taxon>
        <taxon>Alphaproteobacteria</taxon>
        <taxon>Rhodobacterales</taxon>
        <taxon>Roseobacteraceae</taxon>
        <taxon>Marivita</taxon>
    </lineage>
</organism>
<dbReference type="Gene3D" id="3.90.550.10">
    <property type="entry name" value="Spore Coat Polysaccharide Biosynthesis Protein SpsA, Chain A"/>
    <property type="match status" value="1"/>
</dbReference>
<keyword evidence="3 5" id="KW-0808">Transferase</keyword>
<dbReference type="PANTHER" id="PTHR43630">
    <property type="entry name" value="POLY-BETA-1,6-N-ACETYL-D-GLUCOSAMINE SYNTHASE"/>
    <property type="match status" value="1"/>
</dbReference>
<dbReference type="Proteomes" id="UP000193926">
    <property type="component" value="Unassembled WGS sequence"/>
</dbReference>
<dbReference type="GO" id="GO:0016757">
    <property type="term" value="F:glycosyltransferase activity"/>
    <property type="evidence" value="ECO:0007669"/>
    <property type="project" value="UniProtKB-KW"/>
</dbReference>
<dbReference type="InterPro" id="IPR001173">
    <property type="entry name" value="Glyco_trans_2-like"/>
</dbReference>
<evidence type="ECO:0000313" key="5">
    <source>
        <dbReference type="EMBL" id="OSQ50600.1"/>
    </source>
</evidence>
<dbReference type="STRING" id="1123756.MGEO_12415"/>
<protein>
    <submittedName>
        <fullName evidence="5">Glycosyl transferase</fullName>
    </submittedName>
</protein>
<keyword evidence="2" id="KW-0328">Glycosyltransferase</keyword>
<dbReference type="InterPro" id="IPR029044">
    <property type="entry name" value="Nucleotide-diphossugar_trans"/>
</dbReference>
<evidence type="ECO:0000256" key="3">
    <source>
        <dbReference type="ARBA" id="ARBA00022679"/>
    </source>
</evidence>
<evidence type="ECO:0000256" key="2">
    <source>
        <dbReference type="ARBA" id="ARBA00022676"/>
    </source>
</evidence>
<dbReference type="Pfam" id="PF00535">
    <property type="entry name" value="Glycos_transf_2"/>
    <property type="match status" value="1"/>
</dbReference>
<dbReference type="SUPFAM" id="SSF53448">
    <property type="entry name" value="Nucleotide-diphospho-sugar transferases"/>
    <property type="match status" value="1"/>
</dbReference>
<sequence>MPVLSVLIPASNEEDLIGSCLRAVLDSTWKQDRHFETIVISNGSRDRTTDAALSWQDAFAAKGLDLRVLDREEGGKLGALNAGDQVARAGIRVYLDADVEVSRPLLDDLFKALNTPNPRYASGTLELARARTWATRAYSRIYSKVPFMKHGVPGAGLFAVNAAGRMRWGSFPDIISDDTFVRLSFRPDERVGVSASYTWPLVEGWGNLVRVRRRQNAGVDEIRDRFPDLVRNDDKPDFSTLEKAKLALRDPLGFAVYSGVALAVKLTETGSTEWSRGR</sequence>